<accession>A0ABT3IQU4</accession>
<name>A0ABT3IQU4_9BACT</name>
<protein>
    <recommendedName>
        <fullName evidence="4">TonB-dependent receptor-like beta-barrel domain-containing protein</fullName>
    </recommendedName>
</protein>
<evidence type="ECO:0000313" key="3">
    <source>
        <dbReference type="Proteomes" id="UP001207742"/>
    </source>
</evidence>
<keyword evidence="3" id="KW-1185">Reference proteome</keyword>
<feature type="chain" id="PRO_5045209373" description="TonB-dependent receptor-like beta-barrel domain-containing protein" evidence="1">
    <location>
        <begin position="17"/>
        <end position="843"/>
    </location>
</feature>
<sequence length="843" mass="96784">MKYLLLFLLLPALATAQEQKEVEPVVSDDYLRLLPKHAADSLLYPRPRPVIYEHYWGNQIRSVTVGARMVLVSPFLPRQLSLGGTYRTEMSLQTINQLPALQQAFVQGRSLDGRLTWQGPETGELFSYGPALSSLEFDGTRYRYDQQGKLVPAGTGNGQPAIAYNNNIFRTAVRFNQSLRLHSTVRRYDQEQWYFLLDLSHTANQIVIQDNSNLSKSLSASAKRSFSWGSLTGAYQYLGEKYANPNRNGFLNRVYQQSLLTPVSFDNSQGNYTFTGTLRSYSDKADNPHFLLEENNNRFNRTQQNASLTLDKFKNPLKFKLIPSFEKIQERSIEYYPPGAAGFPTGRSTRRDKDDINYSLRSQLLYNFKGNNQWVAPAAEVNYNYTSALTTIHYTHPDLTYQYQRSAHDLSAGFSIIHRENRHIDERLDIGNRFYFSNTSHQQQYFLPYIQTGVTFKDLFHYPHDLTIKIDAGLHHFNSELPVHQSFSYAQLFRHHPVQFNRYFPVQEAKEFDGLAPVQHQEWTGKIAVDYHQLLILRASFVLRNTQRDIFPVYERDQLLLKNIAQHQHRGLDLQLGITKNMVGDLWMSHNLSLYTYRDQVQQVENGYAYTPLAGFSNVYKALVPGQPMGVIIGNTYARDAQNNILIDETGFPMVNDAPAIIGNPTPDFILKLDNTIYFENWSLHATWEWKKGGDIWNGTQAALDYYGRSAVTAAERNTTGYIFPGVLEDGQPNNIPVSFYNPARPVTQNRWTRYGISGVAADYIQRADHLRLNDISLSHRFNWQRTGRQLTISAFLRNVMLWTAYEGVDPNQLLFDQPNSTGLDFFNLPAAKTYGLSFSFQF</sequence>
<gene>
    <name evidence="2" type="ORF">OL497_20675</name>
</gene>
<organism evidence="2 3">
    <name type="scientific">Chitinophaga nivalis</name>
    <dbReference type="NCBI Taxonomy" id="2991709"/>
    <lineage>
        <taxon>Bacteria</taxon>
        <taxon>Pseudomonadati</taxon>
        <taxon>Bacteroidota</taxon>
        <taxon>Chitinophagia</taxon>
        <taxon>Chitinophagales</taxon>
        <taxon>Chitinophagaceae</taxon>
        <taxon>Chitinophaga</taxon>
    </lineage>
</organism>
<evidence type="ECO:0000256" key="1">
    <source>
        <dbReference type="SAM" id="SignalP"/>
    </source>
</evidence>
<dbReference type="EMBL" id="JAPDNS010000002">
    <property type="protein sequence ID" value="MCW3486329.1"/>
    <property type="molecule type" value="Genomic_DNA"/>
</dbReference>
<comment type="caution">
    <text evidence="2">The sequence shown here is derived from an EMBL/GenBank/DDBJ whole genome shotgun (WGS) entry which is preliminary data.</text>
</comment>
<dbReference type="RefSeq" id="WP_264733145.1">
    <property type="nucleotide sequence ID" value="NZ_JAPDNR010000001.1"/>
</dbReference>
<reference evidence="2 3" key="1">
    <citation type="submission" date="2022-10" db="EMBL/GenBank/DDBJ databases">
        <title>Chitinophaga nivalis PC15 sp. nov., isolated from Pyeongchang county, South Korea.</title>
        <authorList>
            <person name="Trinh H.N."/>
        </authorList>
    </citation>
    <scope>NUCLEOTIDE SEQUENCE [LARGE SCALE GENOMIC DNA]</scope>
    <source>
        <strain evidence="2 3">PC14</strain>
    </source>
</reference>
<evidence type="ECO:0008006" key="4">
    <source>
        <dbReference type="Google" id="ProtNLM"/>
    </source>
</evidence>
<feature type="signal peptide" evidence="1">
    <location>
        <begin position="1"/>
        <end position="16"/>
    </location>
</feature>
<proteinExistence type="predicted"/>
<evidence type="ECO:0000313" key="2">
    <source>
        <dbReference type="EMBL" id="MCW3486329.1"/>
    </source>
</evidence>
<keyword evidence="1" id="KW-0732">Signal</keyword>
<dbReference type="Proteomes" id="UP001207742">
    <property type="component" value="Unassembled WGS sequence"/>
</dbReference>